<proteinExistence type="predicted"/>
<gene>
    <name evidence="1" type="ORF">BU097_14585</name>
</gene>
<dbReference type="Pfam" id="PF07751">
    <property type="entry name" value="Abi_2"/>
    <property type="match status" value="1"/>
</dbReference>
<dbReference type="RefSeq" id="WP_119604313.1">
    <property type="nucleotide sequence ID" value="NZ_QXUL01000153.1"/>
</dbReference>
<accession>A0A418IJL9</accession>
<dbReference type="AlphaFoldDB" id="A0A418IJL9"/>
<sequence length="218" mass="26064">MSNEKATVKEFILNYHNTIDNNVTRDEDVDIDDFFNVNYQAETYEIDNSNVEDVIFFNELETVDLASLDIQLRYIIIKFCLDIEHSAKLKILRYITRLNDKDGYEVVGDFFNHVKANSNIKNPYKKMLKHLKYGSYRELDYDKYEQNTPIWFLIEYLQFGDLCWFIEFHYNEYNINEFKQLSKILRFVKNIRNKAVHNTPILNNIVSINQINGNDKNV</sequence>
<name>A0A418IJL9_STAXY</name>
<organism evidence="1 2">
    <name type="scientific">Staphylococcus xylosus</name>
    <dbReference type="NCBI Taxonomy" id="1288"/>
    <lineage>
        <taxon>Bacteria</taxon>
        <taxon>Bacillati</taxon>
        <taxon>Bacillota</taxon>
        <taxon>Bacilli</taxon>
        <taxon>Bacillales</taxon>
        <taxon>Staphylococcaceae</taxon>
        <taxon>Staphylococcus</taxon>
    </lineage>
</organism>
<reference evidence="1 2" key="1">
    <citation type="journal article" date="2016" name="Front. Microbiol.">
        <title>Comprehensive Phylogenetic Analysis of Bovine Non-aureus Staphylococci Species Based on Whole-Genome Sequencing.</title>
        <authorList>
            <person name="Naushad S."/>
            <person name="Barkema H.W."/>
            <person name="Luby C."/>
            <person name="Condas L.A."/>
            <person name="Nobrega D.B."/>
            <person name="Carson D.A."/>
            <person name="De Buck J."/>
        </authorList>
    </citation>
    <scope>NUCLEOTIDE SEQUENCE [LARGE SCALE GENOMIC DNA]</scope>
    <source>
        <strain evidence="1 2">SNUC 102</strain>
    </source>
</reference>
<evidence type="ECO:0000313" key="1">
    <source>
        <dbReference type="EMBL" id="RIN05971.1"/>
    </source>
</evidence>
<dbReference type="OrthoDB" id="5363652at2"/>
<dbReference type="InterPro" id="IPR011664">
    <property type="entry name" value="Abi_system_AbiD/AbiF-like"/>
</dbReference>
<dbReference type="EMBL" id="QXUL01000153">
    <property type="protein sequence ID" value="RIN05971.1"/>
    <property type="molecule type" value="Genomic_DNA"/>
</dbReference>
<evidence type="ECO:0000313" key="2">
    <source>
        <dbReference type="Proteomes" id="UP000285567"/>
    </source>
</evidence>
<protein>
    <submittedName>
        <fullName evidence="1">Abi family protein</fullName>
    </submittedName>
</protein>
<dbReference type="Proteomes" id="UP000285567">
    <property type="component" value="Unassembled WGS sequence"/>
</dbReference>
<comment type="caution">
    <text evidence="1">The sequence shown here is derived from an EMBL/GenBank/DDBJ whole genome shotgun (WGS) entry which is preliminary data.</text>
</comment>
<keyword evidence="2" id="KW-1185">Reference proteome</keyword>